<dbReference type="GO" id="GO:0004715">
    <property type="term" value="F:non-membrane spanning protein tyrosine kinase activity"/>
    <property type="evidence" value="ECO:0007669"/>
    <property type="project" value="UniProtKB-EC"/>
</dbReference>
<comment type="catalytic activity">
    <reaction evidence="8">
        <text>L-tyrosyl-[protein] + ATP = O-phospho-L-tyrosyl-[protein] + ADP + H(+)</text>
        <dbReference type="Rhea" id="RHEA:10596"/>
        <dbReference type="Rhea" id="RHEA-COMP:10136"/>
        <dbReference type="Rhea" id="RHEA-COMP:20101"/>
        <dbReference type="ChEBI" id="CHEBI:15378"/>
        <dbReference type="ChEBI" id="CHEBI:30616"/>
        <dbReference type="ChEBI" id="CHEBI:46858"/>
        <dbReference type="ChEBI" id="CHEBI:61978"/>
        <dbReference type="ChEBI" id="CHEBI:456216"/>
        <dbReference type="EC" id="2.7.10.2"/>
    </reaction>
</comment>
<protein>
    <recommendedName>
        <fullName evidence="2">non-specific protein-tyrosine kinase</fullName>
        <ecNumber evidence="2">2.7.10.2</ecNumber>
    </recommendedName>
</protein>
<reference evidence="13" key="3">
    <citation type="submission" date="2017-01" db="EMBL/GenBank/DDBJ databases">
        <authorList>
            <person name="Mah S.A."/>
            <person name="Swanson W.J."/>
            <person name="Moy G.W."/>
            <person name="Vacquier V.D."/>
        </authorList>
    </citation>
    <scope>NUCLEOTIDE SEQUENCE [LARGE SCALE GENOMIC DNA]</scope>
    <source>
        <strain evidence="13">DSM 21068</strain>
    </source>
</reference>
<evidence type="ECO:0000256" key="6">
    <source>
        <dbReference type="ARBA" id="ARBA00022840"/>
    </source>
</evidence>
<evidence type="ECO:0000256" key="3">
    <source>
        <dbReference type="ARBA" id="ARBA00022679"/>
    </source>
</evidence>
<keyword evidence="15" id="KW-1185">Reference proteome</keyword>
<name>A0A1N7NH64_9FLAO</name>
<evidence type="ECO:0000256" key="1">
    <source>
        <dbReference type="ARBA" id="ARBA00007316"/>
    </source>
</evidence>
<evidence type="ECO:0000259" key="11">
    <source>
        <dbReference type="Pfam" id="PF13807"/>
    </source>
</evidence>
<dbReference type="Proteomes" id="UP000238314">
    <property type="component" value="Unassembled WGS sequence"/>
</dbReference>
<evidence type="ECO:0000313" key="13">
    <source>
        <dbReference type="EMBL" id="SIS97725.1"/>
    </source>
</evidence>
<feature type="transmembrane region" description="Helical" evidence="9">
    <location>
        <begin position="498"/>
        <end position="518"/>
    </location>
</feature>
<evidence type="ECO:0000256" key="2">
    <source>
        <dbReference type="ARBA" id="ARBA00011903"/>
    </source>
</evidence>
<dbReference type="InterPro" id="IPR005702">
    <property type="entry name" value="Wzc-like_C"/>
</dbReference>
<dbReference type="Pfam" id="PF13807">
    <property type="entry name" value="GNVR"/>
    <property type="match status" value="1"/>
</dbReference>
<keyword evidence="5" id="KW-0418">Kinase</keyword>
<feature type="domain" description="Tyrosine-protein kinase G-rich" evidence="11">
    <location>
        <begin position="446"/>
        <end position="515"/>
    </location>
</feature>
<dbReference type="STRING" id="551459.SAMN05421796_1084"/>
<keyword evidence="9" id="KW-1133">Transmembrane helix</keyword>
<accession>A0A1N7NH64</accession>
<dbReference type="GO" id="GO:0005524">
    <property type="term" value="F:ATP binding"/>
    <property type="evidence" value="ECO:0007669"/>
    <property type="project" value="UniProtKB-KW"/>
</dbReference>
<evidence type="ECO:0000256" key="7">
    <source>
        <dbReference type="ARBA" id="ARBA00023137"/>
    </source>
</evidence>
<dbReference type="RefSeq" id="WP_076452235.1">
    <property type="nucleotide sequence ID" value="NZ_FTOJ01000008.1"/>
</dbReference>
<keyword evidence="7" id="KW-0829">Tyrosine-protein kinase</keyword>
<dbReference type="SUPFAM" id="SSF52540">
    <property type="entry name" value="P-loop containing nucleoside triphosphate hydrolases"/>
    <property type="match status" value="1"/>
</dbReference>
<reference evidence="12 15" key="1">
    <citation type="submission" date="2016-11" db="EMBL/GenBank/DDBJ databases">
        <title>Whole genomes of Flavobacteriaceae.</title>
        <authorList>
            <person name="Stine C."/>
            <person name="Li C."/>
            <person name="Tadesse D."/>
        </authorList>
    </citation>
    <scope>NUCLEOTIDE SEQUENCE [LARGE SCALE GENOMIC DNA]</scope>
    <source>
        <strain evidence="12 15">DSM 21068</strain>
    </source>
</reference>
<dbReference type="InterPro" id="IPR050445">
    <property type="entry name" value="Bact_polysacc_biosynth/exp"/>
</dbReference>
<keyword evidence="9" id="KW-0812">Transmembrane</keyword>
<keyword evidence="4" id="KW-0547">Nucleotide-binding</keyword>
<evidence type="ECO:0000256" key="5">
    <source>
        <dbReference type="ARBA" id="ARBA00022777"/>
    </source>
</evidence>
<dbReference type="InterPro" id="IPR025669">
    <property type="entry name" value="AAA_dom"/>
</dbReference>
<dbReference type="NCBIfam" id="TIGR01007">
    <property type="entry name" value="eps_fam"/>
    <property type="match status" value="1"/>
</dbReference>
<dbReference type="AlphaFoldDB" id="A0A1N7NH64"/>
<evidence type="ECO:0000256" key="8">
    <source>
        <dbReference type="ARBA" id="ARBA00051245"/>
    </source>
</evidence>
<dbReference type="CDD" id="cd05387">
    <property type="entry name" value="BY-kinase"/>
    <property type="match status" value="1"/>
</dbReference>
<evidence type="ECO:0000313" key="15">
    <source>
        <dbReference type="Proteomes" id="UP000238314"/>
    </source>
</evidence>
<keyword evidence="3" id="KW-0808">Transferase</keyword>
<gene>
    <name evidence="12" type="ORF">B0A70_14590</name>
    <name evidence="13" type="ORF">SAMN05421796_1084</name>
</gene>
<dbReference type="Proteomes" id="UP000186246">
    <property type="component" value="Unassembled WGS sequence"/>
</dbReference>
<feature type="domain" description="AAA" evidence="10">
    <location>
        <begin position="586"/>
        <end position="716"/>
    </location>
</feature>
<evidence type="ECO:0000313" key="14">
    <source>
        <dbReference type="Proteomes" id="UP000186246"/>
    </source>
</evidence>
<dbReference type="PANTHER" id="PTHR32309">
    <property type="entry name" value="TYROSINE-PROTEIN KINASE"/>
    <property type="match status" value="1"/>
</dbReference>
<keyword evidence="9" id="KW-0472">Membrane</keyword>
<dbReference type="Pfam" id="PF13614">
    <property type="entry name" value="AAA_31"/>
    <property type="match status" value="1"/>
</dbReference>
<reference evidence="14" key="2">
    <citation type="submission" date="2017-01" db="EMBL/GenBank/DDBJ databases">
        <authorList>
            <person name="Varghese N."/>
            <person name="Submissions S."/>
        </authorList>
    </citation>
    <scope>NUCLEOTIDE SEQUENCE [LARGE SCALE GENOMIC DNA]</scope>
    <source>
        <strain evidence="14">DSM 21068</strain>
    </source>
</reference>
<dbReference type="EMBL" id="MUGO01000024">
    <property type="protein sequence ID" value="PQA90545.1"/>
    <property type="molecule type" value="Genomic_DNA"/>
</dbReference>
<dbReference type="EC" id="2.7.10.2" evidence="2"/>
<dbReference type="GO" id="GO:0005886">
    <property type="term" value="C:plasma membrane"/>
    <property type="evidence" value="ECO:0007669"/>
    <property type="project" value="TreeGrafter"/>
</dbReference>
<evidence type="ECO:0000313" key="12">
    <source>
        <dbReference type="EMBL" id="PQA90545.1"/>
    </source>
</evidence>
<evidence type="ECO:0000256" key="4">
    <source>
        <dbReference type="ARBA" id="ARBA00022741"/>
    </source>
</evidence>
<sequence>MSQNYLEEESQKETFSLRQIINPYIFRWYWFIIGVFLSVIVAWFFLRYSITVYNTESTLLIKEVNKSTAGQPEMSMMPEIGGIGSMGTNSVDNEIEILKSKKLMTSVVKELGLETNIYSKGKIKETELYKEKAPFIVRIISEKIKGRYPSQSVYATIKGGKIVLESEDFPKPITTDFNKAFTMPFGVVMFQKNPQYVISTKESPKFRLAFSSAIDRTRDLLGKLVTELVKEEATVLKLSMNYPIPEKSEDILNRLAINYNREAIIDKNSEAQKTAEFIDGRVTLIGKELGRVENQKEDFKLKNNIADIKTEAELSLQSSLATRQTQVQNESQLELVNSLLGYLNKQGSYQILPLNVGLQDSNTSADIAVYNQLISERNRLLESSTTLNPLVQDISKQIGNMRTAISGSLNKSRSALEINRNAIESEQNRLSGRISKVPIQEKLFRSIERQQTIKEELYLLLLQKREEAAISLAIAAPKARIVDDALTSPQPVSPKKEMIYLGALAIGLLLPLAAIYLIELFNNKIKSKQDLEKLSGGKPVIGELPSLLKGDSELVQLNDMSPLAEAFRILITNINFMLPKNTKGNVIFVTSTVKGEGKTFASVNLALTLATPRKKVIIIGSDIRNPQLQRYNDKRKGLVGLSEFMYDDTLVKEEIIHQTTFNPYCDVIYSGAITPNPTELLSNGRYEELVESLKPDYDYIILDTAPLMLVTDSFLIADVADVTMYVTRSNYTEKELISFANSQIEQKKIKNVAFVLNDVSKKNRGYGYGYKYGYGYGTKQDKKWREWLKF</sequence>
<organism evidence="13 14">
    <name type="scientific">Chryseobacterium piscicola</name>
    <dbReference type="NCBI Taxonomy" id="551459"/>
    <lineage>
        <taxon>Bacteria</taxon>
        <taxon>Pseudomonadati</taxon>
        <taxon>Bacteroidota</taxon>
        <taxon>Flavobacteriia</taxon>
        <taxon>Flavobacteriales</taxon>
        <taxon>Weeksellaceae</taxon>
        <taxon>Chryseobacterium group</taxon>
        <taxon>Chryseobacterium</taxon>
    </lineage>
</organism>
<dbReference type="OrthoDB" id="9794577at2"/>
<evidence type="ECO:0000259" key="10">
    <source>
        <dbReference type="Pfam" id="PF13614"/>
    </source>
</evidence>
<proteinExistence type="inferred from homology"/>
<dbReference type="PANTHER" id="PTHR32309:SF13">
    <property type="entry name" value="FERRIC ENTEROBACTIN TRANSPORT PROTEIN FEPE"/>
    <property type="match status" value="1"/>
</dbReference>
<dbReference type="EMBL" id="FTOJ01000008">
    <property type="protein sequence ID" value="SIS97725.1"/>
    <property type="molecule type" value="Genomic_DNA"/>
</dbReference>
<keyword evidence="6" id="KW-0067">ATP-binding</keyword>
<feature type="transmembrane region" description="Helical" evidence="9">
    <location>
        <begin position="28"/>
        <end position="46"/>
    </location>
</feature>
<dbReference type="Gene3D" id="3.40.50.300">
    <property type="entry name" value="P-loop containing nucleotide triphosphate hydrolases"/>
    <property type="match status" value="1"/>
</dbReference>
<dbReference type="InterPro" id="IPR032807">
    <property type="entry name" value="GNVR"/>
</dbReference>
<comment type="similarity">
    <text evidence="1">Belongs to the CpsD/CapB family.</text>
</comment>
<evidence type="ECO:0000256" key="9">
    <source>
        <dbReference type="SAM" id="Phobius"/>
    </source>
</evidence>
<dbReference type="InterPro" id="IPR027417">
    <property type="entry name" value="P-loop_NTPase"/>
</dbReference>